<protein>
    <recommendedName>
        <fullName evidence="1">DinB-like domain-containing protein</fullName>
    </recommendedName>
</protein>
<evidence type="ECO:0000259" key="1">
    <source>
        <dbReference type="Pfam" id="PF12867"/>
    </source>
</evidence>
<dbReference type="AlphaFoldDB" id="W4QP33"/>
<sequence length="148" mass="17425">MNKSLSQFEKMTESILELKNVSEKSLYEPIKQGKWSIIQIVQHLYYWDKFNLEKMVPHFGEGNNLPPFPDHEQHNKEAMSYVKDYSASSIIDHFVLTRKRLCEEISKVDKGVRFTIGEGKRKFSGESFVKIFIKHDAHHLKQINEKLN</sequence>
<proteinExistence type="predicted"/>
<feature type="domain" description="DinB-like" evidence="1">
    <location>
        <begin position="7"/>
        <end position="143"/>
    </location>
</feature>
<name>W4QP33_HALA3</name>
<dbReference type="Gene3D" id="1.20.120.450">
    <property type="entry name" value="dinb family like domain"/>
    <property type="match status" value="1"/>
</dbReference>
<gene>
    <name evidence="2" type="ORF">JCM9157_687</name>
</gene>
<dbReference type="InterPro" id="IPR034660">
    <property type="entry name" value="DinB/YfiT-like"/>
</dbReference>
<dbReference type="Proteomes" id="UP000018896">
    <property type="component" value="Unassembled WGS sequence"/>
</dbReference>
<dbReference type="OrthoDB" id="2964295at2"/>
<dbReference type="EMBL" id="BAUV01000003">
    <property type="protein sequence ID" value="GAE33667.1"/>
    <property type="molecule type" value="Genomic_DNA"/>
</dbReference>
<organism evidence="2 3">
    <name type="scientific">Halalkalibacter akibai (strain ATCC 43226 / DSM 21942 / CIP 109018 / JCM 9157 / 1139)</name>
    <name type="common">Bacillus akibai</name>
    <dbReference type="NCBI Taxonomy" id="1236973"/>
    <lineage>
        <taxon>Bacteria</taxon>
        <taxon>Bacillati</taxon>
        <taxon>Bacillota</taxon>
        <taxon>Bacilli</taxon>
        <taxon>Bacillales</taxon>
        <taxon>Bacillaceae</taxon>
        <taxon>Halalkalibacter</taxon>
    </lineage>
</organism>
<dbReference type="RefSeq" id="WP_035662057.1">
    <property type="nucleotide sequence ID" value="NZ_BAUV01000003.1"/>
</dbReference>
<dbReference type="SUPFAM" id="SSF109854">
    <property type="entry name" value="DinB/YfiT-like putative metalloenzymes"/>
    <property type="match status" value="1"/>
</dbReference>
<dbReference type="eggNOG" id="COG2318">
    <property type="taxonomic scope" value="Bacteria"/>
</dbReference>
<accession>W4QP33</accession>
<evidence type="ECO:0000313" key="2">
    <source>
        <dbReference type="EMBL" id="GAE33667.1"/>
    </source>
</evidence>
<dbReference type="InterPro" id="IPR024775">
    <property type="entry name" value="DinB-like"/>
</dbReference>
<comment type="caution">
    <text evidence="2">The sequence shown here is derived from an EMBL/GenBank/DDBJ whole genome shotgun (WGS) entry which is preliminary data.</text>
</comment>
<dbReference type="STRING" id="1236973.JCM9157_687"/>
<evidence type="ECO:0000313" key="3">
    <source>
        <dbReference type="Proteomes" id="UP000018896"/>
    </source>
</evidence>
<keyword evidence="3" id="KW-1185">Reference proteome</keyword>
<reference evidence="2 3" key="1">
    <citation type="journal article" date="2014" name="Genome Announc.">
        <title>Draft Genome Sequences of Three Alkaliphilic Bacillus Strains, Bacillus wakoensis JCM 9140T, Bacillus akibai JCM 9157T, and Bacillus hemicellulosilyticus JCM 9152T.</title>
        <authorList>
            <person name="Yuki M."/>
            <person name="Oshima K."/>
            <person name="Suda W."/>
            <person name="Oshida Y."/>
            <person name="Kitamura K."/>
            <person name="Iida T."/>
            <person name="Hattori M."/>
            <person name="Ohkuma M."/>
        </authorList>
    </citation>
    <scope>NUCLEOTIDE SEQUENCE [LARGE SCALE GENOMIC DNA]</scope>
    <source>
        <strain evidence="2 3">JCM 9157</strain>
    </source>
</reference>
<dbReference type="Pfam" id="PF12867">
    <property type="entry name" value="DinB_2"/>
    <property type="match status" value="1"/>
</dbReference>